<dbReference type="InterPro" id="IPR004119">
    <property type="entry name" value="EcKL"/>
</dbReference>
<reference evidence="2" key="1">
    <citation type="journal article" date="1997" name="Nucleic Acids Res.">
        <title>tRNAscan-SE: a program for improved detection of transfer RNA genes in genomic sequence.</title>
        <authorList>
            <person name="Lowe T.M."/>
            <person name="Eddy S.R."/>
        </authorList>
    </citation>
    <scope>NUCLEOTIDE SEQUENCE [LARGE SCALE GENOMIC DNA]</scope>
</reference>
<dbReference type="SMART" id="SM00587">
    <property type="entry name" value="CHK"/>
    <property type="match status" value="1"/>
</dbReference>
<dbReference type="InterPro" id="IPR011009">
    <property type="entry name" value="Kinase-like_dom_sf"/>
</dbReference>
<evidence type="ECO:0000313" key="3">
    <source>
        <dbReference type="RefSeq" id="XP_017865242.1"/>
    </source>
</evidence>
<keyword evidence="2" id="KW-1185">Reference proteome</keyword>
<dbReference type="SUPFAM" id="SSF56112">
    <property type="entry name" value="Protein kinase-like (PK-like)"/>
    <property type="match status" value="1"/>
</dbReference>
<dbReference type="Proteomes" id="UP000694904">
    <property type="component" value="Chromosome 2"/>
</dbReference>
<name>A0ABM1PDF6_DROAR</name>
<evidence type="ECO:0000313" key="2">
    <source>
        <dbReference type="Proteomes" id="UP000694904"/>
    </source>
</evidence>
<dbReference type="GeneID" id="108615324"/>
<dbReference type="RefSeq" id="XP_017865242.1">
    <property type="nucleotide sequence ID" value="XM_018009753.1"/>
</dbReference>
<accession>A0ABM1PDF6</accession>
<dbReference type="InterPro" id="IPR015897">
    <property type="entry name" value="CHK_kinase-like"/>
</dbReference>
<dbReference type="PANTHER" id="PTHR11012:SF12">
    <property type="entry name" value="CHK KINASE-LIKE DOMAIN-CONTAINING PROTEIN-RELATED"/>
    <property type="match status" value="1"/>
</dbReference>
<gene>
    <name evidence="3" type="primary">LOC108615324</name>
</gene>
<proteinExistence type="predicted"/>
<evidence type="ECO:0000259" key="1">
    <source>
        <dbReference type="SMART" id="SM00587"/>
    </source>
</evidence>
<dbReference type="Gene3D" id="3.90.1200.10">
    <property type="match status" value="1"/>
</dbReference>
<sequence length="430" mass="51003">MIERQTKRRIVTSAKFIMPSNNDDYNSDELEAPTWLNEEFFQEVLLDHLKEPKLTVTAAKISPASVKGDHYASVMFRANVEYSTEKRKCSKSLIIKTMPEVDGHKKELVGESKIFQTEIEMYTEVFPKFEAILRAAGEETKFCATCVYYSMQPRQIMIFEDLLPLGYEVIRNRNATLDELRAVLAKLAKWHAVSFKLLKEQPEIFDKLQYDVTTIPNLFELEVITSGLPNFINMISQEDSLKTYRKYFEPMRENILSRWRDVIREYRQNRQANAYYVLCHGDFHIRNIMFKDHDCMLIDFQMSSVGSIANDLQYAKYMLLSSDDRRDRWDELLYHYFDTFTRTLSKIGYEGHMPNLVELRQQIFDRRSTDYCLLTTFLPVSYSMRKGKDPNELMNNEKRRLELYQDKDYKQELKYLLPQMLHLGYFEPPK</sequence>
<reference evidence="2" key="2">
    <citation type="journal article" date="2016" name="G3 (Bethesda)">
        <title>Genome Evolution in Three Species of Cactophilic Drosophila.</title>
        <authorList>
            <person name="Sanchez-Flores A."/>
            <person name="Penazola F."/>
            <person name="Carpinteyro-Ponce J."/>
            <person name="Nazario-Yepiz N."/>
            <person name="Abreu-Goodger C."/>
            <person name="Machado C.A."/>
            <person name="Markow T.A."/>
        </authorList>
    </citation>
    <scope>NUCLEOTIDE SEQUENCE [LARGE SCALE GENOMIC DNA]</scope>
</reference>
<dbReference type="Pfam" id="PF02958">
    <property type="entry name" value="EcKL"/>
    <property type="match status" value="1"/>
</dbReference>
<reference evidence="3" key="3">
    <citation type="submission" date="2025-08" db="UniProtKB">
        <authorList>
            <consortium name="RefSeq"/>
        </authorList>
    </citation>
    <scope>IDENTIFICATION</scope>
    <source>
        <tissue evidence="3">Whole organism</tissue>
    </source>
</reference>
<dbReference type="PANTHER" id="PTHR11012">
    <property type="entry name" value="PROTEIN KINASE-LIKE DOMAIN-CONTAINING"/>
    <property type="match status" value="1"/>
</dbReference>
<protein>
    <submittedName>
        <fullName evidence="3">Uncharacterized protein LOC108615324</fullName>
    </submittedName>
</protein>
<organism evidence="2 3">
    <name type="scientific">Drosophila arizonae</name>
    <name type="common">Fruit fly</name>
    <dbReference type="NCBI Taxonomy" id="7263"/>
    <lineage>
        <taxon>Eukaryota</taxon>
        <taxon>Metazoa</taxon>
        <taxon>Ecdysozoa</taxon>
        <taxon>Arthropoda</taxon>
        <taxon>Hexapoda</taxon>
        <taxon>Insecta</taxon>
        <taxon>Pterygota</taxon>
        <taxon>Neoptera</taxon>
        <taxon>Endopterygota</taxon>
        <taxon>Diptera</taxon>
        <taxon>Brachycera</taxon>
        <taxon>Muscomorpha</taxon>
        <taxon>Ephydroidea</taxon>
        <taxon>Drosophilidae</taxon>
        <taxon>Drosophila</taxon>
    </lineage>
</organism>
<feature type="domain" description="CHK kinase-like" evidence="1">
    <location>
        <begin position="157"/>
        <end position="346"/>
    </location>
</feature>